<dbReference type="AlphaFoldDB" id="A0A9J6ZRY2"/>
<dbReference type="SUPFAM" id="SSF82784">
    <property type="entry name" value="OsmC-like"/>
    <property type="match status" value="1"/>
</dbReference>
<dbReference type="Gene3D" id="3.30.300.20">
    <property type="match status" value="1"/>
</dbReference>
<sequence>MTQLRFSIGGESRNATRLYADASGFKVAVDHSEDRGGRTNAPSPFEYILAGYAGCLNAVCHMVAKEMGILIHKLFVEVSGEINTDRTNGRSFKERAGFQNIDVDIQVYSDSDEEVLSRWLEVVETRCPIYDTLVNPTPVSLNVHKLECVYY</sequence>
<organism evidence="1 2">
    <name type="scientific">Xiashengella succiniciproducens</name>
    <dbReference type="NCBI Taxonomy" id="2949635"/>
    <lineage>
        <taxon>Bacteria</taxon>
        <taxon>Pseudomonadati</taxon>
        <taxon>Bacteroidota</taxon>
        <taxon>Bacteroidia</taxon>
        <taxon>Marinilabiliales</taxon>
        <taxon>Marinilabiliaceae</taxon>
        <taxon>Xiashengella</taxon>
    </lineage>
</organism>
<dbReference type="Pfam" id="PF02566">
    <property type="entry name" value="OsmC"/>
    <property type="match status" value="1"/>
</dbReference>
<reference evidence="1" key="1">
    <citation type="submission" date="2022-05" db="EMBL/GenBank/DDBJ databases">
        <authorList>
            <person name="Sun X."/>
        </authorList>
    </citation>
    <scope>NUCLEOTIDE SEQUENCE</scope>
    <source>
        <strain evidence="1">Ai-910</strain>
    </source>
</reference>
<dbReference type="InterPro" id="IPR015946">
    <property type="entry name" value="KH_dom-like_a/b"/>
</dbReference>
<protein>
    <submittedName>
        <fullName evidence="1">OsmC family protein</fullName>
    </submittedName>
</protein>
<dbReference type="InterPro" id="IPR052924">
    <property type="entry name" value="OsmC/Ohr_hydroprdx_reductase"/>
</dbReference>
<evidence type="ECO:0000313" key="2">
    <source>
        <dbReference type="Proteomes" id="UP001056426"/>
    </source>
</evidence>
<dbReference type="PANTHER" id="PTHR35368:SF1">
    <property type="entry name" value="HYDROPEROXIDE REDUCTASE"/>
    <property type="match status" value="1"/>
</dbReference>
<evidence type="ECO:0000313" key="1">
    <source>
        <dbReference type="EMBL" id="URW80610.1"/>
    </source>
</evidence>
<dbReference type="KEGG" id="alkq:M9189_04500"/>
<gene>
    <name evidence="1" type="ORF">M9189_04500</name>
</gene>
<dbReference type="PANTHER" id="PTHR35368">
    <property type="entry name" value="HYDROPEROXIDE REDUCTASE"/>
    <property type="match status" value="1"/>
</dbReference>
<dbReference type="EMBL" id="CP098400">
    <property type="protein sequence ID" value="URW80610.1"/>
    <property type="molecule type" value="Genomic_DNA"/>
</dbReference>
<keyword evidence="2" id="KW-1185">Reference proteome</keyword>
<dbReference type="Proteomes" id="UP001056426">
    <property type="component" value="Chromosome"/>
</dbReference>
<name>A0A9J6ZRY2_9BACT</name>
<dbReference type="RefSeq" id="WP_250724951.1">
    <property type="nucleotide sequence ID" value="NZ_CP098400.1"/>
</dbReference>
<proteinExistence type="predicted"/>
<dbReference type="InterPro" id="IPR036102">
    <property type="entry name" value="OsmC/Ohrsf"/>
</dbReference>
<dbReference type="InterPro" id="IPR003718">
    <property type="entry name" value="OsmC/Ohr_fam"/>
</dbReference>
<accession>A0A9J6ZRY2</accession>
<reference evidence="1" key="2">
    <citation type="submission" date="2022-06" db="EMBL/GenBank/DDBJ databases">
        <title>Xiashengella guii gen. nov. sp. nov., a bacterium isolated form anaerobic digestion tank.</title>
        <authorList>
            <person name="Huang H."/>
        </authorList>
    </citation>
    <scope>NUCLEOTIDE SEQUENCE</scope>
    <source>
        <strain evidence="1">Ai-910</strain>
    </source>
</reference>